<keyword evidence="4" id="KW-1185">Reference proteome</keyword>
<dbReference type="PANTHER" id="PTHR43096:SF52">
    <property type="entry name" value="DNAJ HOMOLOG 1, MITOCHONDRIAL-RELATED"/>
    <property type="match status" value="1"/>
</dbReference>
<dbReference type="PRINTS" id="PR00625">
    <property type="entry name" value="JDOMAIN"/>
</dbReference>
<evidence type="ECO:0000313" key="4">
    <source>
        <dbReference type="Proteomes" id="UP001231109"/>
    </source>
</evidence>
<sequence>MEFIDYYNVLGVDPTADDKTIKTAYRKLGRKYHPDVSKLPDTAEKFKRVAEAYEVLHSAEKRAEYDALCAARRSGFNRQAGQANGGFYDESNAASNQDFADFFNAIFGEAGSRHRQQHRQHPGYDDS</sequence>
<dbReference type="RefSeq" id="WP_305976117.1">
    <property type="nucleotide sequence ID" value="NZ_JAPJDZ010000029.1"/>
</dbReference>
<dbReference type="InterPro" id="IPR036869">
    <property type="entry name" value="J_dom_sf"/>
</dbReference>
<keyword evidence="1" id="KW-0143">Chaperone</keyword>
<evidence type="ECO:0000256" key="1">
    <source>
        <dbReference type="ARBA" id="ARBA00023186"/>
    </source>
</evidence>
<dbReference type="SMART" id="SM00271">
    <property type="entry name" value="DnaJ"/>
    <property type="match status" value="1"/>
</dbReference>
<name>A0ABT9HZX6_9GAMM</name>
<protein>
    <submittedName>
        <fullName evidence="3">DnaJ domain-containing protein</fullName>
    </submittedName>
</protein>
<proteinExistence type="predicted"/>
<dbReference type="SUPFAM" id="SSF46565">
    <property type="entry name" value="Chaperone J-domain"/>
    <property type="match status" value="1"/>
</dbReference>
<evidence type="ECO:0000313" key="3">
    <source>
        <dbReference type="EMBL" id="MDP5136682.1"/>
    </source>
</evidence>
<accession>A0ABT9HZX6</accession>
<dbReference type="InterPro" id="IPR001623">
    <property type="entry name" value="DnaJ_domain"/>
</dbReference>
<dbReference type="Gene3D" id="1.10.287.110">
    <property type="entry name" value="DnaJ domain"/>
    <property type="match status" value="1"/>
</dbReference>
<reference evidence="3 4" key="1">
    <citation type="submission" date="2022-11" db="EMBL/GenBank/DDBJ databases">
        <title>Viruses from the air-sea interface of a natural surface slick.</title>
        <authorList>
            <person name="Rahlff J."/>
            <person name="Holmfeldt K."/>
        </authorList>
    </citation>
    <scope>NUCLEOTIDE SEQUENCE [LARGE SCALE GENOMIC DNA]</scope>
    <source>
        <strain evidence="3 4">SMS4</strain>
    </source>
</reference>
<dbReference type="Pfam" id="PF00226">
    <property type="entry name" value="DnaJ"/>
    <property type="match status" value="1"/>
</dbReference>
<evidence type="ECO:0000259" key="2">
    <source>
        <dbReference type="PROSITE" id="PS50076"/>
    </source>
</evidence>
<organism evidence="3 4">
    <name type="scientific">Rheinheimera baltica</name>
    <dbReference type="NCBI Taxonomy" id="67576"/>
    <lineage>
        <taxon>Bacteria</taxon>
        <taxon>Pseudomonadati</taxon>
        <taxon>Pseudomonadota</taxon>
        <taxon>Gammaproteobacteria</taxon>
        <taxon>Chromatiales</taxon>
        <taxon>Chromatiaceae</taxon>
        <taxon>Rheinheimera</taxon>
    </lineage>
</organism>
<dbReference type="EMBL" id="JAPJDZ010000029">
    <property type="protein sequence ID" value="MDP5136682.1"/>
    <property type="molecule type" value="Genomic_DNA"/>
</dbReference>
<dbReference type="CDD" id="cd06257">
    <property type="entry name" value="DnaJ"/>
    <property type="match status" value="1"/>
</dbReference>
<feature type="domain" description="J" evidence="2">
    <location>
        <begin position="5"/>
        <end position="69"/>
    </location>
</feature>
<dbReference type="PANTHER" id="PTHR43096">
    <property type="entry name" value="DNAJ HOMOLOG 1, MITOCHONDRIAL-RELATED"/>
    <property type="match status" value="1"/>
</dbReference>
<comment type="caution">
    <text evidence="3">The sequence shown here is derived from an EMBL/GenBank/DDBJ whole genome shotgun (WGS) entry which is preliminary data.</text>
</comment>
<gene>
    <name evidence="3" type="ORF">ORJ04_12060</name>
</gene>
<feature type="non-terminal residue" evidence="3">
    <location>
        <position position="127"/>
    </location>
</feature>
<dbReference type="Proteomes" id="UP001231109">
    <property type="component" value="Unassembled WGS sequence"/>
</dbReference>
<dbReference type="PROSITE" id="PS50076">
    <property type="entry name" value="DNAJ_2"/>
    <property type="match status" value="1"/>
</dbReference>